<dbReference type="EMBL" id="PDLN01000002">
    <property type="protein sequence ID" value="RDW92454.1"/>
    <property type="molecule type" value="Genomic_DNA"/>
</dbReference>
<proteinExistence type="predicted"/>
<dbReference type="AlphaFoldDB" id="A0A3D8T1N8"/>
<keyword evidence="2" id="KW-0812">Transmembrane</keyword>
<feature type="region of interest" description="Disordered" evidence="1">
    <location>
        <begin position="74"/>
        <end position="107"/>
    </location>
</feature>
<protein>
    <submittedName>
        <fullName evidence="3">Uncharacterized protein</fullName>
    </submittedName>
</protein>
<comment type="caution">
    <text evidence="3">The sequence shown here is derived from an EMBL/GenBank/DDBJ whole genome shotgun (WGS) entry which is preliminary data.</text>
</comment>
<dbReference type="Proteomes" id="UP000256328">
    <property type="component" value="Unassembled WGS sequence"/>
</dbReference>
<reference evidence="3 4" key="1">
    <citation type="journal article" date="2018" name="IMA Fungus">
        <title>IMA Genome-F 9: Draft genome sequence of Annulohypoxylon stygium, Aspergillus mulundensis, Berkeleyomyces basicola (syn. Thielaviopsis basicola), Ceratocystis smalleyi, two Cercospora beticola strains, Coleophoma cylindrospora, Fusarium fracticaudum, Phialophora cf. hyalina, and Morchella septimelata.</title>
        <authorList>
            <person name="Wingfield B.D."/>
            <person name="Bills G.F."/>
            <person name="Dong Y."/>
            <person name="Huang W."/>
            <person name="Nel W.J."/>
            <person name="Swalarsk-Parry B.S."/>
            <person name="Vaghefi N."/>
            <person name="Wilken P.M."/>
            <person name="An Z."/>
            <person name="de Beer Z.W."/>
            <person name="De Vos L."/>
            <person name="Chen L."/>
            <person name="Duong T.A."/>
            <person name="Gao Y."/>
            <person name="Hammerbacher A."/>
            <person name="Kikkert J.R."/>
            <person name="Li Y."/>
            <person name="Li H."/>
            <person name="Li K."/>
            <person name="Li Q."/>
            <person name="Liu X."/>
            <person name="Ma X."/>
            <person name="Naidoo K."/>
            <person name="Pethybridge S.J."/>
            <person name="Sun J."/>
            <person name="Steenkamp E.T."/>
            <person name="van der Nest M.A."/>
            <person name="van Wyk S."/>
            <person name="Wingfield M.J."/>
            <person name="Xiong C."/>
            <person name="Yue Q."/>
            <person name="Zhang X."/>
        </authorList>
    </citation>
    <scope>NUCLEOTIDE SEQUENCE [LARGE SCALE GENOMIC DNA]</scope>
    <source>
        <strain evidence="3 4">BP5796</strain>
    </source>
</reference>
<gene>
    <name evidence="3" type="ORF">BP5796_01848</name>
</gene>
<keyword evidence="2" id="KW-0472">Membrane</keyword>
<organism evidence="3 4">
    <name type="scientific">Coleophoma crateriformis</name>
    <dbReference type="NCBI Taxonomy" id="565419"/>
    <lineage>
        <taxon>Eukaryota</taxon>
        <taxon>Fungi</taxon>
        <taxon>Dikarya</taxon>
        <taxon>Ascomycota</taxon>
        <taxon>Pezizomycotina</taxon>
        <taxon>Leotiomycetes</taxon>
        <taxon>Helotiales</taxon>
        <taxon>Dermateaceae</taxon>
        <taxon>Coleophoma</taxon>
    </lineage>
</organism>
<dbReference type="OrthoDB" id="4682787at2759"/>
<evidence type="ECO:0000256" key="1">
    <source>
        <dbReference type="SAM" id="MobiDB-lite"/>
    </source>
</evidence>
<evidence type="ECO:0000256" key="2">
    <source>
        <dbReference type="SAM" id="Phobius"/>
    </source>
</evidence>
<sequence>MTDSSLRAGCVNIARYSFIDNLASPGDNSFDYFAICIISIIEIGLGITAASLATCRPLIKIIVKFLPGLSSTVRSQPRASNGRALRISSARMPGATSHSKAPADIRSQRPQFTAVRSKLELEEDMRDWTATCAKAQRRSAVLHITVDHSRTLSEASIMVPAYLRDMGP</sequence>
<name>A0A3D8T1N8_9HELO</name>
<evidence type="ECO:0000313" key="3">
    <source>
        <dbReference type="EMBL" id="RDW92454.1"/>
    </source>
</evidence>
<accession>A0A3D8T1N8</accession>
<feature type="transmembrane region" description="Helical" evidence="2">
    <location>
        <begin position="32"/>
        <end position="55"/>
    </location>
</feature>
<evidence type="ECO:0000313" key="4">
    <source>
        <dbReference type="Proteomes" id="UP000256328"/>
    </source>
</evidence>
<keyword evidence="2" id="KW-1133">Transmembrane helix</keyword>
<keyword evidence="4" id="KW-1185">Reference proteome</keyword>